<dbReference type="PANTHER" id="PTHR33840:SF1">
    <property type="entry name" value="TLE1 PHOSPHOLIPASE DOMAIN-CONTAINING PROTEIN"/>
    <property type="match status" value="1"/>
</dbReference>
<comment type="caution">
    <text evidence="3">The sequence shown here is derived from an EMBL/GenBank/DDBJ whole genome shotgun (WGS) entry which is preliminary data.</text>
</comment>
<dbReference type="EMBL" id="JAUIRO010000008">
    <property type="protein sequence ID" value="KAK0703963.1"/>
    <property type="molecule type" value="Genomic_DNA"/>
</dbReference>
<evidence type="ECO:0000313" key="3">
    <source>
        <dbReference type="EMBL" id="KAK0703963.1"/>
    </source>
</evidence>
<reference evidence="3" key="1">
    <citation type="submission" date="2023-06" db="EMBL/GenBank/DDBJ databases">
        <title>Genome-scale phylogeny and comparative genomics of the fungal order Sordariales.</title>
        <authorList>
            <consortium name="Lawrence Berkeley National Laboratory"/>
            <person name="Hensen N."/>
            <person name="Bonometti L."/>
            <person name="Westerberg I."/>
            <person name="Brannstrom I.O."/>
            <person name="Guillou S."/>
            <person name="Cros-Aarteil S."/>
            <person name="Calhoun S."/>
            <person name="Haridas S."/>
            <person name="Kuo A."/>
            <person name="Mondo S."/>
            <person name="Pangilinan J."/>
            <person name="Riley R."/>
            <person name="LaButti K."/>
            <person name="Andreopoulos B."/>
            <person name="Lipzen A."/>
            <person name="Chen C."/>
            <person name="Yanf M."/>
            <person name="Daum C."/>
            <person name="Ng V."/>
            <person name="Clum A."/>
            <person name="Steindorff A."/>
            <person name="Ohm R."/>
            <person name="Martin F."/>
            <person name="Silar P."/>
            <person name="Natvig D."/>
            <person name="Lalanne C."/>
            <person name="Gautier V."/>
            <person name="Ament-velasquez S.L."/>
            <person name="Kruys A."/>
            <person name="Hutchinson M.I."/>
            <person name="Powell A.J."/>
            <person name="Barry K."/>
            <person name="Miller A.N."/>
            <person name="Grigoriev I.V."/>
            <person name="Debuchy R."/>
            <person name="Gladieux P."/>
            <person name="Thoren M.H."/>
            <person name="Johannesson H."/>
        </authorList>
    </citation>
    <scope>NUCLEOTIDE SEQUENCE</scope>
    <source>
        <strain evidence="3">SMH2392-1A</strain>
    </source>
</reference>
<feature type="compositionally biased region" description="Low complexity" evidence="1">
    <location>
        <begin position="501"/>
        <end position="513"/>
    </location>
</feature>
<dbReference type="Pfam" id="PF09994">
    <property type="entry name" value="T6SS_Tle1-like_cat"/>
    <property type="match status" value="1"/>
</dbReference>
<feature type="region of interest" description="Disordered" evidence="1">
    <location>
        <begin position="501"/>
        <end position="527"/>
    </location>
</feature>
<gene>
    <name evidence="3" type="ORF">B0T26DRAFT_733463</name>
</gene>
<dbReference type="RefSeq" id="XP_060290822.1">
    <property type="nucleotide sequence ID" value="XM_060443150.1"/>
</dbReference>
<dbReference type="Proteomes" id="UP001172101">
    <property type="component" value="Unassembled WGS sequence"/>
</dbReference>
<sequence>MTTVAGSSTGPIPHKPYVAPKTKLTGTYGVLIDEGTIFREIDFWRGLSDDRDHTKEHVRHVICCDGTGNNAPDHLDLWKVTNVAKLATAILPRTDHIPKRNQWLCGINEDVPDKQGVPRPAIPPIEFPKLTPLTKHFVQIPVYIPGIGTDHPEDVTYKWSFLESVRQTADMAFAKGFESKLLDVLTYLAVYYKPGDEVPLFGFSRGAFTALTLAAHINDFGILKADMITEEVLHALKVKYDKNFKEDEWKKKTRSQFDRVKEAVKIYLHIWKEMGHTADLEWQKAHPNGDENSQPTIPVPDKAIWGDLHHSDIVITMLGIYDTVAALGKPDVRKIYEGILEYRFVAYLDNRFSIKSAVHLVSEHEHREDFKCELLKGRFVNKPLDKTELKNKKNVVKTVAEGGWIRVHQILCQGYHASVGGGTFRIGDLIPTVTHTCMVDFVLLAGIRLDENTYRQTLYPWFGPIPDKFIDDSKTLMFMPAGSRDRHELFAFGNDAGSRSTTSALSATSSADAGPHPQPYDRLQNPKPSERFRKHVVLHKSLADEKFFREITGQQQVFKTKAARDAFDLLIASTEVAPLGQLESIVFPFQARLIADGMYNVHTRMLIAALAVDRTELHAMRRAPTEDEDETASISESSNRIAETLQVASESHISNVRHWGYRTHKPTDNDTKTMAVWVKRIGKTLSPRRLVQKLSPKRSPKPKVDLANPRMATTLSPKLKQEVDPANKLFIRTLRTSQFPLMNEAFQIAIPEKQPHVDYEHPFSIFQGIVASVPVATIPGLPSHPKPEL</sequence>
<evidence type="ECO:0000259" key="2">
    <source>
        <dbReference type="Pfam" id="PF09994"/>
    </source>
</evidence>
<evidence type="ECO:0000256" key="1">
    <source>
        <dbReference type="SAM" id="MobiDB-lite"/>
    </source>
</evidence>
<dbReference type="InterPro" id="IPR018712">
    <property type="entry name" value="Tle1-like_cat"/>
</dbReference>
<dbReference type="GeneID" id="85326420"/>
<dbReference type="AlphaFoldDB" id="A0AA39ZUL9"/>
<accession>A0AA39ZUL9</accession>
<organism evidence="3 4">
    <name type="scientific">Lasiosphaeria miniovina</name>
    <dbReference type="NCBI Taxonomy" id="1954250"/>
    <lineage>
        <taxon>Eukaryota</taxon>
        <taxon>Fungi</taxon>
        <taxon>Dikarya</taxon>
        <taxon>Ascomycota</taxon>
        <taxon>Pezizomycotina</taxon>
        <taxon>Sordariomycetes</taxon>
        <taxon>Sordariomycetidae</taxon>
        <taxon>Sordariales</taxon>
        <taxon>Lasiosphaeriaceae</taxon>
        <taxon>Lasiosphaeria</taxon>
    </lineage>
</organism>
<protein>
    <recommendedName>
        <fullName evidence="2">T6SS Phospholipase effector Tle1-like catalytic domain-containing protein</fullName>
    </recommendedName>
</protein>
<proteinExistence type="predicted"/>
<name>A0AA39ZUL9_9PEZI</name>
<keyword evidence="4" id="KW-1185">Reference proteome</keyword>
<evidence type="ECO:0000313" key="4">
    <source>
        <dbReference type="Proteomes" id="UP001172101"/>
    </source>
</evidence>
<dbReference type="PANTHER" id="PTHR33840">
    <property type="match status" value="1"/>
</dbReference>
<feature type="domain" description="T6SS Phospholipase effector Tle1-like catalytic" evidence="2">
    <location>
        <begin position="59"/>
        <end position="423"/>
    </location>
</feature>